<keyword evidence="11" id="KW-0131">Cell cycle</keyword>
<dbReference type="InterPro" id="IPR003395">
    <property type="entry name" value="RecF/RecN/SMC_N"/>
</dbReference>
<dbReference type="GO" id="GO:0051301">
    <property type="term" value="P:cell division"/>
    <property type="evidence" value="ECO:0007669"/>
    <property type="project" value="UniProtKB-KW"/>
</dbReference>
<dbReference type="PANTHER" id="PTHR18937">
    <property type="entry name" value="STRUCTURAL MAINTENANCE OF CHROMOSOMES SMC FAMILY MEMBER"/>
    <property type="match status" value="1"/>
</dbReference>
<evidence type="ECO:0000256" key="3">
    <source>
        <dbReference type="ARBA" id="ARBA00022618"/>
    </source>
</evidence>
<evidence type="ECO:0000313" key="16">
    <source>
        <dbReference type="EMBL" id="KAG6491197.1"/>
    </source>
</evidence>
<dbReference type="GO" id="GO:0051321">
    <property type="term" value="P:meiotic cell cycle"/>
    <property type="evidence" value="ECO:0007669"/>
    <property type="project" value="UniProtKB-KW"/>
</dbReference>
<keyword evidence="7 13" id="KW-0175">Coiled coil</keyword>
<evidence type="ECO:0000256" key="2">
    <source>
        <dbReference type="ARBA" id="ARBA00006005"/>
    </source>
</evidence>
<evidence type="ECO:0000256" key="1">
    <source>
        <dbReference type="ARBA" id="ARBA00004123"/>
    </source>
</evidence>
<keyword evidence="4" id="KW-0547">Nucleotide-binding</keyword>
<dbReference type="GO" id="GO:0000796">
    <property type="term" value="C:condensin complex"/>
    <property type="evidence" value="ECO:0007669"/>
    <property type="project" value="TreeGrafter"/>
</dbReference>
<feature type="region of interest" description="Disordered" evidence="14">
    <location>
        <begin position="906"/>
        <end position="925"/>
    </location>
</feature>
<dbReference type="InterPro" id="IPR036277">
    <property type="entry name" value="SMC_hinge_sf"/>
</dbReference>
<keyword evidence="10" id="KW-0469">Meiosis</keyword>
<dbReference type="Gene3D" id="1.20.1060.20">
    <property type="match status" value="1"/>
</dbReference>
<dbReference type="GO" id="GO:0005634">
    <property type="term" value="C:nucleus"/>
    <property type="evidence" value="ECO:0007669"/>
    <property type="project" value="UniProtKB-SubCell"/>
</dbReference>
<evidence type="ECO:0000256" key="7">
    <source>
        <dbReference type="ARBA" id="ARBA00023054"/>
    </source>
</evidence>
<evidence type="ECO:0000313" key="17">
    <source>
        <dbReference type="Proteomes" id="UP000734854"/>
    </source>
</evidence>
<evidence type="ECO:0000256" key="13">
    <source>
        <dbReference type="SAM" id="Coils"/>
    </source>
</evidence>
<evidence type="ECO:0000256" key="12">
    <source>
        <dbReference type="PIRNR" id="PIRNR005719"/>
    </source>
</evidence>
<evidence type="ECO:0000256" key="4">
    <source>
        <dbReference type="ARBA" id="ARBA00022741"/>
    </source>
</evidence>
<dbReference type="PANTHER" id="PTHR18937:SF172">
    <property type="entry name" value="STRUCTURAL MAINTENANCE OF CHROMOSOMES PROTEIN"/>
    <property type="match status" value="1"/>
</dbReference>
<comment type="subcellular location">
    <subcellularLocation>
        <location evidence="1 12">Nucleus</location>
    </subcellularLocation>
</comment>
<proteinExistence type="inferred from homology"/>
<feature type="domain" description="SMC hinge" evidence="15">
    <location>
        <begin position="552"/>
        <end position="668"/>
    </location>
</feature>
<feature type="coiled-coil region" evidence="13">
    <location>
        <begin position="199"/>
        <end position="405"/>
    </location>
</feature>
<dbReference type="PIRSF" id="PIRSF005719">
    <property type="entry name" value="SMC"/>
    <property type="match status" value="1"/>
</dbReference>
<keyword evidence="3" id="KW-0132">Cell division</keyword>
<reference evidence="16 17" key="1">
    <citation type="submission" date="2020-08" db="EMBL/GenBank/DDBJ databases">
        <title>Plant Genome Project.</title>
        <authorList>
            <person name="Zhang R.-G."/>
        </authorList>
    </citation>
    <scope>NUCLEOTIDE SEQUENCE [LARGE SCALE GENOMIC DNA]</scope>
    <source>
        <tissue evidence="16">Rhizome</tissue>
    </source>
</reference>
<dbReference type="Gene3D" id="3.30.70.1620">
    <property type="match status" value="1"/>
</dbReference>
<evidence type="ECO:0000259" key="15">
    <source>
        <dbReference type="SMART" id="SM00968"/>
    </source>
</evidence>
<keyword evidence="9 12" id="KW-0539">Nucleus</keyword>
<feature type="coiled-coil region" evidence="13">
    <location>
        <begin position="752"/>
        <end position="779"/>
    </location>
</feature>
<dbReference type="InterPro" id="IPR010935">
    <property type="entry name" value="SMC_hinge"/>
</dbReference>
<dbReference type="FunFam" id="3.40.50.300:FF:000585">
    <property type="entry name" value="Structural maintenance of chromosomes 4"/>
    <property type="match status" value="1"/>
</dbReference>
<keyword evidence="8" id="KW-0226">DNA condensation</keyword>
<keyword evidence="5" id="KW-0498">Mitosis</keyword>
<evidence type="ECO:0000256" key="11">
    <source>
        <dbReference type="ARBA" id="ARBA00023306"/>
    </source>
</evidence>
<dbReference type="Gene3D" id="3.40.50.300">
    <property type="entry name" value="P-loop containing nucleotide triphosphate hydrolases"/>
    <property type="match status" value="2"/>
</dbReference>
<dbReference type="InterPro" id="IPR027417">
    <property type="entry name" value="P-loop_NTPase"/>
</dbReference>
<dbReference type="GO" id="GO:0005524">
    <property type="term" value="F:ATP binding"/>
    <property type="evidence" value="ECO:0007669"/>
    <property type="project" value="UniProtKB-KW"/>
</dbReference>
<name>A0A8J5FM90_ZINOF</name>
<evidence type="ECO:0000256" key="10">
    <source>
        <dbReference type="ARBA" id="ARBA00023254"/>
    </source>
</evidence>
<protein>
    <recommendedName>
        <fullName evidence="12">Structural maintenance of chromosomes protein</fullName>
    </recommendedName>
</protein>
<dbReference type="SUPFAM" id="SSF75553">
    <property type="entry name" value="Smc hinge domain"/>
    <property type="match status" value="1"/>
</dbReference>
<evidence type="ECO:0000256" key="9">
    <source>
        <dbReference type="ARBA" id="ARBA00023242"/>
    </source>
</evidence>
<dbReference type="FunFam" id="3.40.50.300:FF:000481">
    <property type="entry name" value="Structural maintenance of chromosomes 4"/>
    <property type="match status" value="1"/>
</dbReference>
<gene>
    <name evidence="16" type="ORF">ZIOFF_052533</name>
</gene>
<dbReference type="FunFam" id="1.20.1060.20:FF:000003">
    <property type="entry name" value="Structural maintenance of chromosomes 4"/>
    <property type="match status" value="1"/>
</dbReference>
<accession>A0A8J5FM90</accession>
<dbReference type="Proteomes" id="UP000734854">
    <property type="component" value="Unassembled WGS sequence"/>
</dbReference>
<feature type="coiled-coil region" evidence="13">
    <location>
        <begin position="466"/>
        <end position="517"/>
    </location>
</feature>
<keyword evidence="6" id="KW-0067">ATP-binding</keyword>
<comment type="similarity">
    <text evidence="2">Belongs to the SMC family. SMC4 subfamily.</text>
</comment>
<dbReference type="Pfam" id="PF02463">
    <property type="entry name" value="SMC_N"/>
    <property type="match status" value="1"/>
</dbReference>
<dbReference type="SUPFAM" id="SSF52540">
    <property type="entry name" value="P-loop containing nucleoside triphosphate hydrolases"/>
    <property type="match status" value="1"/>
</dbReference>
<keyword evidence="17" id="KW-1185">Reference proteome</keyword>
<dbReference type="InterPro" id="IPR024704">
    <property type="entry name" value="SMC"/>
</dbReference>
<sequence>MESETGAGGTHTPPSTRRARLVITEMVLRNFKSYAGEQRIGPFHKSFSAVVGPNGSGKSNVIDAMLFVFGKRAKQMRLNKVSELIHISSNHQNLESAGVSVHFQEIIDLDDGTFEAVAGSDFIITRVAFRDNASKYYINDRGSNFTEVTKKLKGKGVDLDNNRFLILQGEVEQISLMKPKAQGPHDEGFLEYLEDIIGTNQYVEKIEETYKQLEALNEKRSAAIQMVKLAEKERDTLEDVKNEAEAFMLKELSLLKWQEKATKLAFDDASSHVSELQEKLSNLEENHAAEREKIQQNLRMLKELESVYDKYLKRQEELDTDMRSCKEQFKEFERQDVKHQEDLKHKKQKIKKLEDKLGKDSAKIDELASQHERLTDLIPKLEEEVPKLQHQLQEEEMTLEKIKETSRGETEMYRSELMEVRAELEPWENQLIEHRGSLDVASAESKLLREKHDAGRKAFEDAKHQIDEIVENIKIKNELIAEVKNKLAQKKLEKSEARKLEQECIKEQESLICLEQAARQKLTEMKSTLESEKSHGSVLKAILQAKETKEIEGIYGRLGDLGSIDAKYDIAISTACPGLDYIVVETTAVAQACVELLRRKNLGIATFMILERQLDQLRKLKDKVKTPEGVPRLFDLVAVKDEKLKLAFFAALGNTVVAKDLDQATRIAYGGDKDFRRVVTLEGALFEKSGTMSGGGNKPRGGKMGRYIRESVSREDVVSCEKDLAQLVDQLSDIRHRIADCTRRFQACEKDEAHYEMELAKTQKEIDSLNEQHNYIKSQLVALKAASQPKKEELNRLKELDGIISAEQSEIEKLVKCSSTLKERLRERSIRRKDKIDPIVVDEINSDDEWITEKEGPVLPVTTKWLEDDELFESDPIVSVPSATFESLFDSDKRVEDVEDIVEVPPTNSKKRVAENSSGSKDKQARLSLVDVEDNHLDAENYGASELQKKIENVGGELLKNQKSKVAKIQEGIDKTCSDINRHKVNIASGQKMTEKLKKGIEDTKTEKEKLVLEKENMLIIFKEIEQKAFVVQENYKKTQELIDKHKVVLEETKNEYNKLKKTMDELRAAEVDADFKLQDAKKLKKEWEIKAKALRKKLDDNQSELVKQMDLMKSDALDAEKIQAILSDEALQNPCDMRRAMEMVTLLEAQLKDMNPNLDSIAEYHKKVLVYNERVEELNAVKQECDEVKKHYDELKKRRQALHGLDLLDEFMAGFNIISLKLKEMYQMITLGGDAELELVDSLDPFSEGVVFSVRPPKKSWKNIANLSGGEKTLSSLALVFALHHYKPTPLYVMDEIDAALDFKNVSIVGHYVKDRTKDAQFIIISLRNNMFELADRLVGIYKTDNCTKSITINPGSFVNCGNAA</sequence>
<evidence type="ECO:0000256" key="5">
    <source>
        <dbReference type="ARBA" id="ARBA00022776"/>
    </source>
</evidence>
<dbReference type="GO" id="GO:0007076">
    <property type="term" value="P:mitotic chromosome condensation"/>
    <property type="evidence" value="ECO:0007669"/>
    <property type="project" value="TreeGrafter"/>
</dbReference>
<dbReference type="GO" id="GO:0016887">
    <property type="term" value="F:ATP hydrolysis activity"/>
    <property type="evidence" value="ECO:0007669"/>
    <property type="project" value="InterPro"/>
</dbReference>
<evidence type="ECO:0000256" key="14">
    <source>
        <dbReference type="SAM" id="MobiDB-lite"/>
    </source>
</evidence>
<dbReference type="EMBL" id="JACMSC010000014">
    <property type="protein sequence ID" value="KAG6491197.1"/>
    <property type="molecule type" value="Genomic_DNA"/>
</dbReference>
<dbReference type="SMART" id="SM00968">
    <property type="entry name" value="SMC_hinge"/>
    <property type="match status" value="1"/>
</dbReference>
<feature type="coiled-coil region" evidence="13">
    <location>
        <begin position="1036"/>
        <end position="1105"/>
    </location>
</feature>
<organism evidence="16 17">
    <name type="scientific">Zingiber officinale</name>
    <name type="common">Ginger</name>
    <name type="synonym">Amomum zingiber</name>
    <dbReference type="NCBI Taxonomy" id="94328"/>
    <lineage>
        <taxon>Eukaryota</taxon>
        <taxon>Viridiplantae</taxon>
        <taxon>Streptophyta</taxon>
        <taxon>Embryophyta</taxon>
        <taxon>Tracheophyta</taxon>
        <taxon>Spermatophyta</taxon>
        <taxon>Magnoliopsida</taxon>
        <taxon>Liliopsida</taxon>
        <taxon>Zingiberales</taxon>
        <taxon>Zingiberaceae</taxon>
        <taxon>Zingiber</taxon>
    </lineage>
</organism>
<dbReference type="Pfam" id="PF06470">
    <property type="entry name" value="SMC_hinge"/>
    <property type="match status" value="1"/>
</dbReference>
<comment type="caution">
    <text evidence="16">The sequence shown here is derived from an EMBL/GenBank/DDBJ whole genome shotgun (WGS) entry which is preliminary data.</text>
</comment>
<evidence type="ECO:0000256" key="6">
    <source>
        <dbReference type="ARBA" id="ARBA00022840"/>
    </source>
</evidence>
<evidence type="ECO:0000256" key="8">
    <source>
        <dbReference type="ARBA" id="ARBA00023067"/>
    </source>
</evidence>